<dbReference type="PANTHER" id="PTHR43201:SF32">
    <property type="entry name" value="2-SUCCINYLBENZOATE--COA LIGASE, CHLOROPLASTIC_PEROXISOMAL"/>
    <property type="match status" value="1"/>
</dbReference>
<dbReference type="Proteomes" id="UP000198341">
    <property type="component" value="Chromosome 15"/>
</dbReference>
<accession>K8ENR0</accession>
<dbReference type="OrthoDB" id="10253115at2759"/>
<feature type="domain" description="AMP-binding enzyme C-terminal" evidence="3">
    <location>
        <begin position="652"/>
        <end position="766"/>
    </location>
</feature>
<feature type="domain" description="AMP-dependent synthetase/ligase" evidence="2">
    <location>
        <begin position="144"/>
        <end position="596"/>
    </location>
</feature>
<gene>
    <name evidence="4" type="ordered locus">Bathy15g02200</name>
</gene>
<evidence type="ECO:0000256" key="1">
    <source>
        <dbReference type="SAM" id="MobiDB-lite"/>
    </source>
</evidence>
<keyword evidence="4" id="KW-0436">Ligase</keyword>
<proteinExistence type="predicted"/>
<dbReference type="GeneID" id="19011586"/>
<dbReference type="SUPFAM" id="SSF56801">
    <property type="entry name" value="Acetyl-CoA synthetase-like"/>
    <property type="match status" value="1"/>
</dbReference>
<dbReference type="InterPro" id="IPR045851">
    <property type="entry name" value="AMP-bd_C_sf"/>
</dbReference>
<dbReference type="GO" id="GO:0031956">
    <property type="term" value="F:medium-chain fatty acid-CoA ligase activity"/>
    <property type="evidence" value="ECO:0007669"/>
    <property type="project" value="TreeGrafter"/>
</dbReference>
<dbReference type="PANTHER" id="PTHR43201">
    <property type="entry name" value="ACYL-COA SYNTHETASE"/>
    <property type="match status" value="1"/>
</dbReference>
<dbReference type="Pfam" id="PF13193">
    <property type="entry name" value="AMP-binding_C"/>
    <property type="match status" value="1"/>
</dbReference>
<evidence type="ECO:0000259" key="3">
    <source>
        <dbReference type="Pfam" id="PF13193"/>
    </source>
</evidence>
<dbReference type="eggNOG" id="KOG1177">
    <property type="taxonomic scope" value="Eukaryota"/>
</dbReference>
<dbReference type="RefSeq" id="XP_007508766.1">
    <property type="nucleotide sequence ID" value="XM_007508704.1"/>
</dbReference>
<feature type="region of interest" description="Disordered" evidence="1">
    <location>
        <begin position="282"/>
        <end position="307"/>
    </location>
</feature>
<name>K8ENR0_9CHLO</name>
<feature type="compositionally biased region" description="Basic and acidic residues" evidence="1">
    <location>
        <begin position="285"/>
        <end position="297"/>
    </location>
</feature>
<sequence>MSFFFNEKPKSVTKKRQFSRQKKLNLLLQKKWESARTPTKTAAKESRVAVDDDRKKKKIKMIKKRAHIASTILGLDYEEDKEEGKVYYLNADAKDKIDFRAYVAQIRDFLLGNFNVFSSTSSRTTLEESIDEGKGGGEKKNSKKKRANVALAMRCNQSFLAHFLAVSEIPSVDFTVLLNSRWSSEEARAAMEHCECEMLIADEFHLNIWSEFDGSMDVSERLTVLKARPFYSCDRGFRERHDIAMKKSWFQKEDERKRKETENATDVIGELFGKVLELVKGTTSGEKDEEKDESGGRDDEDEEEVRGSFTLEDVNVVEHYTEEEQEEIEEGGNKEIIKRMVRAEYRDIRNNCCLVFTSGTSGFAPKAAILSHSNLAAAIDSKLYDENGPQYDSEDVYLHCAPLYHVGGLISGLAAIKADARHVFLESFDARSFLQAIVTAEVTAFIAVPTMLRKLERMCKDAHLIPRPTTISSTVQSNPSTFNSVKKILVGGGPMHEKDVAFARKIFPNAKIISTYGMTEATSSIAYADLTDIEMTPLGSRTASASDMSLGDNWVVTANSNVNQGKIIEGLSVKIDRLGQENEILIRGETVSKGYYNTPVAHSLHVDDKYNNNGYFRTGDIGEVSKDSNTVRILGRLSNAIKTGGENVSCLEVEQVVEKHELVQESVVYGVPDDVWGEIVTCAVRLKPDVEWAQPTENLNNPDAWEFMKYAEEHMDDHMDGQLSSLKKVNGEMLRHWCLKKQLARFKVPKQWVVVENEFPRNSGGKIDLSQLRREITVGRPSR</sequence>
<dbReference type="AlphaFoldDB" id="K8ENR0"/>
<dbReference type="InterPro" id="IPR000873">
    <property type="entry name" value="AMP-dep_synth/lig_dom"/>
</dbReference>
<evidence type="ECO:0000313" key="4">
    <source>
        <dbReference type="EMBL" id="CCO19852.1"/>
    </source>
</evidence>
<organism evidence="4 5">
    <name type="scientific">Bathycoccus prasinos</name>
    <dbReference type="NCBI Taxonomy" id="41875"/>
    <lineage>
        <taxon>Eukaryota</taxon>
        <taxon>Viridiplantae</taxon>
        <taxon>Chlorophyta</taxon>
        <taxon>Mamiellophyceae</taxon>
        <taxon>Mamiellales</taxon>
        <taxon>Bathycoccaceae</taxon>
        <taxon>Bathycoccus</taxon>
    </lineage>
</organism>
<dbReference type="Gene3D" id="3.30.300.30">
    <property type="match status" value="1"/>
</dbReference>
<dbReference type="CDD" id="cd04433">
    <property type="entry name" value="AFD_class_I"/>
    <property type="match status" value="1"/>
</dbReference>
<dbReference type="STRING" id="41875.K8ENR0"/>
<dbReference type="Gene3D" id="3.40.50.12780">
    <property type="entry name" value="N-terminal domain of ligase-like"/>
    <property type="match status" value="1"/>
</dbReference>
<reference evidence="4 5" key="1">
    <citation type="submission" date="2011-10" db="EMBL/GenBank/DDBJ databases">
        <authorList>
            <person name="Genoscope - CEA"/>
        </authorList>
    </citation>
    <scope>NUCLEOTIDE SEQUENCE [LARGE SCALE GENOMIC DNA]</scope>
    <source>
        <strain evidence="4 5">RCC 1105</strain>
    </source>
</reference>
<dbReference type="GO" id="GO:0006631">
    <property type="term" value="P:fatty acid metabolic process"/>
    <property type="evidence" value="ECO:0007669"/>
    <property type="project" value="TreeGrafter"/>
</dbReference>
<dbReference type="InterPro" id="IPR042099">
    <property type="entry name" value="ANL_N_sf"/>
</dbReference>
<dbReference type="Pfam" id="PF00501">
    <property type="entry name" value="AMP-binding"/>
    <property type="match status" value="1"/>
</dbReference>
<dbReference type="KEGG" id="bpg:Bathy15g02200"/>
<protein>
    <submittedName>
        <fullName evidence="4">AMP-dependent synthetase and ligase</fullName>
    </submittedName>
</protein>
<evidence type="ECO:0000313" key="5">
    <source>
        <dbReference type="Proteomes" id="UP000198341"/>
    </source>
</evidence>
<evidence type="ECO:0000259" key="2">
    <source>
        <dbReference type="Pfam" id="PF00501"/>
    </source>
</evidence>
<dbReference type="EMBL" id="FO082264">
    <property type="protein sequence ID" value="CCO19852.1"/>
    <property type="molecule type" value="Genomic_DNA"/>
</dbReference>
<keyword evidence="5" id="KW-1185">Reference proteome</keyword>
<dbReference type="InterPro" id="IPR025110">
    <property type="entry name" value="AMP-bd_C"/>
</dbReference>